<gene>
    <name evidence="4" type="ORF">EDD54_0886</name>
</gene>
<evidence type="ECO:0000313" key="5">
    <source>
        <dbReference type="Proteomes" id="UP000294547"/>
    </source>
</evidence>
<evidence type="ECO:0000256" key="2">
    <source>
        <dbReference type="SAM" id="SignalP"/>
    </source>
</evidence>
<comment type="similarity">
    <text evidence="1">Belongs to the E.coli NlpD/Haemophilus LppB family.</text>
</comment>
<dbReference type="SUPFAM" id="SSF54106">
    <property type="entry name" value="LysM domain"/>
    <property type="match status" value="2"/>
</dbReference>
<reference evidence="4 5" key="1">
    <citation type="submission" date="2019-03" db="EMBL/GenBank/DDBJ databases">
        <title>Genomic Encyclopedia of Type Strains, Phase IV (KMG-IV): sequencing the most valuable type-strain genomes for metagenomic binning, comparative biology and taxonomic classification.</title>
        <authorList>
            <person name="Goeker M."/>
        </authorList>
    </citation>
    <scope>NUCLEOTIDE SEQUENCE [LARGE SCALE GENOMIC DNA]</scope>
    <source>
        <strain evidence="4 5">DSM 102969</strain>
    </source>
</reference>
<evidence type="ECO:0000313" key="4">
    <source>
        <dbReference type="EMBL" id="TDP87001.1"/>
    </source>
</evidence>
<dbReference type="Pfam" id="PF01476">
    <property type="entry name" value="LysM"/>
    <property type="match status" value="2"/>
</dbReference>
<dbReference type="RefSeq" id="WP_126536214.1">
    <property type="nucleotide sequence ID" value="NZ_BSPM01000008.1"/>
</dbReference>
<dbReference type="EMBL" id="SNXY01000006">
    <property type="protein sequence ID" value="TDP87001.1"/>
    <property type="molecule type" value="Genomic_DNA"/>
</dbReference>
<name>A0A4R6RK27_9HYPH</name>
<keyword evidence="4" id="KW-0378">Hydrolase</keyword>
<comment type="caution">
    <text evidence="4">The sequence shown here is derived from an EMBL/GenBank/DDBJ whole genome shotgun (WGS) entry which is preliminary data.</text>
</comment>
<dbReference type="InterPro" id="IPR036779">
    <property type="entry name" value="LysM_dom_sf"/>
</dbReference>
<dbReference type="PROSITE" id="PS51782">
    <property type="entry name" value="LYSM"/>
    <property type="match status" value="2"/>
</dbReference>
<dbReference type="AlphaFoldDB" id="A0A4R6RK27"/>
<dbReference type="Pfam" id="PF01551">
    <property type="entry name" value="Peptidase_M23"/>
    <property type="match status" value="1"/>
</dbReference>
<dbReference type="OrthoDB" id="9795421at2"/>
<dbReference type="InterPro" id="IPR050570">
    <property type="entry name" value="Cell_wall_metabolism_enzyme"/>
</dbReference>
<dbReference type="InterPro" id="IPR016047">
    <property type="entry name" value="M23ase_b-sheet_dom"/>
</dbReference>
<feature type="signal peptide" evidence="2">
    <location>
        <begin position="1"/>
        <end position="23"/>
    </location>
</feature>
<dbReference type="Gene3D" id="2.70.70.10">
    <property type="entry name" value="Glucose Permease (Domain IIA)"/>
    <property type="match status" value="1"/>
</dbReference>
<dbReference type="SUPFAM" id="SSF51261">
    <property type="entry name" value="Duplicated hybrid motif"/>
    <property type="match status" value="1"/>
</dbReference>
<dbReference type="PANTHER" id="PTHR21666">
    <property type="entry name" value="PEPTIDASE-RELATED"/>
    <property type="match status" value="1"/>
</dbReference>
<dbReference type="CDD" id="cd12797">
    <property type="entry name" value="M23_peptidase"/>
    <property type="match status" value="1"/>
</dbReference>
<dbReference type="InterPro" id="IPR018392">
    <property type="entry name" value="LysM"/>
</dbReference>
<dbReference type="PANTHER" id="PTHR21666:SF263">
    <property type="entry name" value="MUREIN HYDROLASE ACTIVATOR NLPD"/>
    <property type="match status" value="1"/>
</dbReference>
<dbReference type="SMART" id="SM00257">
    <property type="entry name" value="LysM"/>
    <property type="match status" value="2"/>
</dbReference>
<dbReference type="GO" id="GO:0004222">
    <property type="term" value="F:metalloendopeptidase activity"/>
    <property type="evidence" value="ECO:0007669"/>
    <property type="project" value="TreeGrafter"/>
</dbReference>
<evidence type="ECO:0000259" key="3">
    <source>
        <dbReference type="PROSITE" id="PS51782"/>
    </source>
</evidence>
<organism evidence="4 5">
    <name type="scientific">Oharaeibacter diazotrophicus</name>
    <dbReference type="NCBI Taxonomy" id="1920512"/>
    <lineage>
        <taxon>Bacteria</taxon>
        <taxon>Pseudomonadati</taxon>
        <taxon>Pseudomonadota</taxon>
        <taxon>Alphaproteobacteria</taxon>
        <taxon>Hyphomicrobiales</taxon>
        <taxon>Pleomorphomonadaceae</taxon>
        <taxon>Oharaeibacter</taxon>
    </lineage>
</organism>
<proteinExistence type="inferred from homology"/>
<dbReference type="InterPro" id="IPR011055">
    <property type="entry name" value="Dup_hybrid_motif"/>
</dbReference>
<feature type="domain" description="LysM" evidence="3">
    <location>
        <begin position="131"/>
        <end position="175"/>
    </location>
</feature>
<dbReference type="PROSITE" id="PS51257">
    <property type="entry name" value="PROKAR_LIPOPROTEIN"/>
    <property type="match status" value="1"/>
</dbReference>
<feature type="domain" description="LysM" evidence="3">
    <location>
        <begin position="215"/>
        <end position="259"/>
    </location>
</feature>
<dbReference type="Proteomes" id="UP000294547">
    <property type="component" value="Unassembled WGS sequence"/>
</dbReference>
<keyword evidence="2" id="KW-0732">Signal</keyword>
<keyword evidence="5" id="KW-1185">Reference proteome</keyword>
<dbReference type="CDD" id="cd00118">
    <property type="entry name" value="LysM"/>
    <property type="match status" value="2"/>
</dbReference>
<dbReference type="Gene3D" id="3.10.350.10">
    <property type="entry name" value="LysM domain"/>
    <property type="match status" value="2"/>
</dbReference>
<accession>A0A4R6RK27</accession>
<evidence type="ECO:0000256" key="1">
    <source>
        <dbReference type="ARBA" id="ARBA00038420"/>
    </source>
</evidence>
<feature type="chain" id="PRO_5020964982" evidence="2">
    <location>
        <begin position="24"/>
        <end position="486"/>
    </location>
</feature>
<sequence>MRHPAKILKVRFLGQAAALAVLAGSAAGCSSDVTRFGSLFEPTDNQSQIITGSVNPAEPAALPPAPAYQTPAVASQPLPAPPGAVATSAPYVRPTAPLQAAAPAVPAVPAPTVPAARAVAQVPGWSAAGGTSVTVAAGDSVQGLSRRYGVPEQALLASNGLAKGSALTPGSRVVIPAYTFGAKPTAGAGPVAPAAVAQAPAAVPAAPAAAPAKGAVYEVQPGDSLGRIAAKHGMKSSELAAFNGFDASQPIRIGQKIKIPGATAAPTRVALADQPGATANDAAPLGVIPKPMTAPRPVAAAPAPATVAVPPTAKATPVAPAPAAPAQQPVQVASIAPQPVRPAPSTPAPSASSSAVADAAANGSFRWPVRGRVVSGYGVKANGERNDGINIEVPEGTPIKAAEGGEVIYAGNELKGYGNLVLIKHPSGFVSAYAHASEILVQRGDTIMRGQTVAKVGATGNVSRPQLHFELRQGNRPVDPLPFLSG</sequence>
<protein>
    <submittedName>
        <fullName evidence="4">Murein DD-endopeptidase MepM/ murein hydrolase activator NlpD</fullName>
    </submittedName>
</protein>